<dbReference type="PANTHER" id="PTHR46211">
    <property type="entry name" value="GLYCEROPHOSPHORYL DIESTER PHOSPHODIESTERASE"/>
    <property type="match status" value="1"/>
</dbReference>
<dbReference type="Gene3D" id="3.20.20.190">
    <property type="entry name" value="Phosphatidylinositol (PI) phosphodiesterase"/>
    <property type="match status" value="1"/>
</dbReference>
<dbReference type="InterPro" id="IPR017946">
    <property type="entry name" value="PLC-like_Pdiesterase_TIM-brl"/>
</dbReference>
<proteinExistence type="predicted"/>
<evidence type="ECO:0000259" key="1">
    <source>
        <dbReference type="PROSITE" id="PS51704"/>
    </source>
</evidence>
<dbReference type="HOGENOM" id="CLU_030006_3_5_9"/>
<evidence type="ECO:0000313" key="3">
    <source>
        <dbReference type="Proteomes" id="UP000012589"/>
    </source>
</evidence>
<feature type="domain" description="GP-PDE" evidence="1">
    <location>
        <begin position="4"/>
        <end position="241"/>
    </location>
</feature>
<dbReference type="Pfam" id="PF03009">
    <property type="entry name" value="GDPD"/>
    <property type="match status" value="1"/>
</dbReference>
<dbReference type="STRING" id="1235802.C823_03874"/>
<evidence type="ECO:0000313" key="2">
    <source>
        <dbReference type="EMBL" id="EMZ22736.1"/>
    </source>
</evidence>
<name>N2A3E9_9FIRM</name>
<dbReference type="SUPFAM" id="SSF51695">
    <property type="entry name" value="PLC-like phosphodiesterases"/>
    <property type="match status" value="1"/>
</dbReference>
<dbReference type="PATRIC" id="fig|1235802.3.peg.4096"/>
<dbReference type="OrthoDB" id="384721at2"/>
<dbReference type="EMBL" id="AQFT01000118">
    <property type="protein sequence ID" value="EMZ22736.1"/>
    <property type="molecule type" value="Genomic_DNA"/>
</dbReference>
<protein>
    <recommendedName>
        <fullName evidence="1">GP-PDE domain-containing protein</fullName>
    </recommendedName>
</protein>
<dbReference type="GO" id="GO:0008081">
    <property type="term" value="F:phosphoric diester hydrolase activity"/>
    <property type="evidence" value="ECO:0007669"/>
    <property type="project" value="InterPro"/>
</dbReference>
<dbReference type="AlphaFoldDB" id="N2A3E9"/>
<sequence>MKKTFVWAHRGASAYAPENTLEAFRMAVDCKADGIELDVQKTKDGKLVVIHDEKLDRVSRASGLVKDFTYEKLKDINVNERFPKLGTQYIPTLEEVYELIRPTNLTVNVELKTGVIFYPEIEEQVLELTKQMGMQERVIYSSFNHYTIRKIKRLQPDAVTGLLYQDGMIDVFTYAKQTVQADALHPAIYNVQYPDFYAKCRKHGLKVHVWTVNEEEHMRLLCENETDAMITNDPKLGRAVADEYEDGKLIPELVRELEKII</sequence>
<dbReference type="PROSITE" id="PS51704">
    <property type="entry name" value="GP_PDE"/>
    <property type="match status" value="1"/>
</dbReference>
<gene>
    <name evidence="2" type="ORF">C823_03874</name>
</gene>
<dbReference type="eggNOG" id="COG0584">
    <property type="taxonomic scope" value="Bacteria"/>
</dbReference>
<dbReference type="PANTHER" id="PTHR46211:SF1">
    <property type="entry name" value="GLYCEROPHOSPHODIESTER PHOSPHODIESTERASE, CYTOPLASMIC"/>
    <property type="match status" value="1"/>
</dbReference>
<accession>N2A3E9</accession>
<comment type="caution">
    <text evidence="2">The sequence shown here is derived from an EMBL/GenBank/DDBJ whole genome shotgun (WGS) entry which is preliminary data.</text>
</comment>
<organism evidence="2 3">
    <name type="scientific">Eubacterium plexicaudatum ASF492</name>
    <dbReference type="NCBI Taxonomy" id="1235802"/>
    <lineage>
        <taxon>Bacteria</taxon>
        <taxon>Bacillati</taxon>
        <taxon>Bacillota</taxon>
        <taxon>Clostridia</taxon>
        <taxon>Eubacteriales</taxon>
        <taxon>Eubacteriaceae</taxon>
        <taxon>Eubacterium</taxon>
    </lineage>
</organism>
<reference evidence="2 3" key="1">
    <citation type="journal article" date="2014" name="Genome Announc.">
        <title>Draft genome sequences of the altered schaedler flora, a defined bacterial community from gnotobiotic mice.</title>
        <authorList>
            <person name="Wannemuehler M.J."/>
            <person name="Overstreet A.M."/>
            <person name="Ward D.V."/>
            <person name="Phillips G.J."/>
        </authorList>
    </citation>
    <scope>NUCLEOTIDE SEQUENCE [LARGE SCALE GENOMIC DNA]</scope>
    <source>
        <strain evidence="2 3">ASF492</strain>
    </source>
</reference>
<dbReference type="GO" id="GO:0006629">
    <property type="term" value="P:lipid metabolic process"/>
    <property type="evidence" value="ECO:0007669"/>
    <property type="project" value="InterPro"/>
</dbReference>
<dbReference type="InterPro" id="IPR030395">
    <property type="entry name" value="GP_PDE_dom"/>
</dbReference>
<dbReference type="CDD" id="cd08563">
    <property type="entry name" value="GDPD_TtGDE_like"/>
    <property type="match status" value="1"/>
</dbReference>
<keyword evidence="3" id="KW-1185">Reference proteome</keyword>
<dbReference type="Proteomes" id="UP000012589">
    <property type="component" value="Unassembled WGS sequence"/>
</dbReference>